<dbReference type="Gene3D" id="3.40.50.720">
    <property type="entry name" value="NAD(P)-binding Rossmann-like Domain"/>
    <property type="match status" value="1"/>
</dbReference>
<comment type="caution">
    <text evidence="1">The sequence shown here is derived from an EMBL/GenBank/DDBJ whole genome shotgun (WGS) entry which is preliminary data.</text>
</comment>
<proteinExistence type="predicted"/>
<protein>
    <submittedName>
        <fullName evidence="1">Uncharacterized protein</fullName>
    </submittedName>
</protein>
<name>A0AAV2ASA3_9ARAC</name>
<organism evidence="1 2">
    <name type="scientific">Larinioides sclopetarius</name>
    <dbReference type="NCBI Taxonomy" id="280406"/>
    <lineage>
        <taxon>Eukaryota</taxon>
        <taxon>Metazoa</taxon>
        <taxon>Ecdysozoa</taxon>
        <taxon>Arthropoda</taxon>
        <taxon>Chelicerata</taxon>
        <taxon>Arachnida</taxon>
        <taxon>Araneae</taxon>
        <taxon>Araneomorphae</taxon>
        <taxon>Entelegynae</taxon>
        <taxon>Araneoidea</taxon>
        <taxon>Araneidae</taxon>
        <taxon>Larinioides</taxon>
    </lineage>
</organism>
<evidence type="ECO:0000313" key="1">
    <source>
        <dbReference type="EMBL" id="CAL1286487.1"/>
    </source>
</evidence>
<gene>
    <name evidence="1" type="ORF">LARSCL_LOCUS14274</name>
</gene>
<sequence length="78" mass="8958">MSGSYETGDTVLKDLANGELNDVTKGRDEILDLLKKKGVKYVTFNDWQKLDKIEQEKGKALGKDREKFYNIDDMLKCL</sequence>
<reference evidence="1 2" key="1">
    <citation type="submission" date="2024-04" db="EMBL/GenBank/DDBJ databases">
        <authorList>
            <person name="Rising A."/>
            <person name="Reimegard J."/>
            <person name="Sonavane S."/>
            <person name="Akerstrom W."/>
            <person name="Nylinder S."/>
            <person name="Hedman E."/>
            <person name="Kallberg Y."/>
        </authorList>
    </citation>
    <scope>NUCLEOTIDE SEQUENCE [LARGE SCALE GENOMIC DNA]</scope>
</reference>
<dbReference type="Proteomes" id="UP001497382">
    <property type="component" value="Unassembled WGS sequence"/>
</dbReference>
<keyword evidence="2" id="KW-1185">Reference proteome</keyword>
<accession>A0AAV2ASA3</accession>
<dbReference type="EMBL" id="CAXIEN010000204">
    <property type="protein sequence ID" value="CAL1286487.1"/>
    <property type="molecule type" value="Genomic_DNA"/>
</dbReference>
<dbReference type="AlphaFoldDB" id="A0AAV2ASA3"/>
<evidence type="ECO:0000313" key="2">
    <source>
        <dbReference type="Proteomes" id="UP001497382"/>
    </source>
</evidence>